<sequence>MCCNVHSENDEVKIKPAPGFKDNSLNFYE</sequence>
<dbReference type="Proteomes" id="UP000027190">
    <property type="component" value="Unassembled WGS sequence"/>
</dbReference>
<evidence type="ECO:0000313" key="2">
    <source>
        <dbReference type="Proteomes" id="UP000027190"/>
    </source>
</evidence>
<dbReference type="AlphaFoldDB" id="A0A062UJK7"/>
<dbReference type="EMBL" id="AWFG01000015">
    <property type="protein sequence ID" value="KCZ59469.1"/>
    <property type="molecule type" value="Genomic_DNA"/>
</dbReference>
<protein>
    <submittedName>
        <fullName evidence="1">Uncharacterized protein</fullName>
    </submittedName>
</protein>
<evidence type="ECO:0000313" key="1">
    <source>
        <dbReference type="EMBL" id="KCZ59469.1"/>
    </source>
</evidence>
<keyword evidence="2" id="KW-1185">Reference proteome</keyword>
<accession>A0A062UJK7</accession>
<reference evidence="1 2" key="1">
    <citation type="journal article" date="2014" name="Antonie Van Leeuwenhoek">
        <title>Hyphomonas beringensis sp. nov. and Hyphomonas chukchiensis sp. nov., isolated from surface seawater of the Bering Sea and Chukchi Sea.</title>
        <authorList>
            <person name="Li C."/>
            <person name="Lai Q."/>
            <person name="Li G."/>
            <person name="Dong C."/>
            <person name="Wang J."/>
            <person name="Liao Y."/>
            <person name="Shao Z."/>
        </authorList>
    </citation>
    <scope>NUCLEOTIDE SEQUENCE [LARGE SCALE GENOMIC DNA]</scope>
    <source>
        <strain evidence="1 2">BH-BN04-4</strain>
    </source>
</reference>
<proteinExistence type="predicted"/>
<organism evidence="1 2">
    <name type="scientific">Hyphomonas chukchiensis</name>
    <dbReference type="NCBI Taxonomy" id="1280947"/>
    <lineage>
        <taxon>Bacteria</taxon>
        <taxon>Pseudomonadati</taxon>
        <taxon>Pseudomonadota</taxon>
        <taxon>Alphaproteobacteria</taxon>
        <taxon>Hyphomonadales</taxon>
        <taxon>Hyphomonadaceae</taxon>
        <taxon>Hyphomonas</taxon>
    </lineage>
</organism>
<dbReference type="STRING" id="1280947.HY30_14470"/>
<name>A0A062UJK7_9PROT</name>
<gene>
    <name evidence="1" type="ORF">HY30_14470</name>
</gene>
<comment type="caution">
    <text evidence="1">The sequence shown here is derived from an EMBL/GenBank/DDBJ whole genome shotgun (WGS) entry which is preliminary data.</text>
</comment>